<dbReference type="AlphaFoldDB" id="A0AAW2IRB3"/>
<reference evidence="2" key="1">
    <citation type="submission" date="2020-06" db="EMBL/GenBank/DDBJ databases">
        <authorList>
            <person name="Li T."/>
            <person name="Hu X."/>
            <person name="Zhang T."/>
            <person name="Song X."/>
            <person name="Zhang H."/>
            <person name="Dai N."/>
            <person name="Sheng W."/>
            <person name="Hou X."/>
            <person name="Wei L."/>
        </authorList>
    </citation>
    <scope>NUCLEOTIDE SEQUENCE</scope>
    <source>
        <strain evidence="2">G01</strain>
        <tissue evidence="2">Leaf</tissue>
    </source>
</reference>
<name>A0AAW2IRB3_9LAMI</name>
<organism evidence="2">
    <name type="scientific">Sesamum angustifolium</name>
    <dbReference type="NCBI Taxonomy" id="2727405"/>
    <lineage>
        <taxon>Eukaryota</taxon>
        <taxon>Viridiplantae</taxon>
        <taxon>Streptophyta</taxon>
        <taxon>Embryophyta</taxon>
        <taxon>Tracheophyta</taxon>
        <taxon>Spermatophyta</taxon>
        <taxon>Magnoliopsida</taxon>
        <taxon>eudicotyledons</taxon>
        <taxon>Gunneridae</taxon>
        <taxon>Pentapetalae</taxon>
        <taxon>asterids</taxon>
        <taxon>lamiids</taxon>
        <taxon>Lamiales</taxon>
        <taxon>Pedaliaceae</taxon>
        <taxon>Sesamum</taxon>
    </lineage>
</organism>
<reference evidence="2" key="2">
    <citation type="journal article" date="2024" name="Plant">
        <title>Genomic evolution and insights into agronomic trait innovations of Sesamum species.</title>
        <authorList>
            <person name="Miao H."/>
            <person name="Wang L."/>
            <person name="Qu L."/>
            <person name="Liu H."/>
            <person name="Sun Y."/>
            <person name="Le M."/>
            <person name="Wang Q."/>
            <person name="Wei S."/>
            <person name="Zheng Y."/>
            <person name="Lin W."/>
            <person name="Duan Y."/>
            <person name="Cao H."/>
            <person name="Xiong S."/>
            <person name="Wang X."/>
            <person name="Wei L."/>
            <person name="Li C."/>
            <person name="Ma Q."/>
            <person name="Ju M."/>
            <person name="Zhao R."/>
            <person name="Li G."/>
            <person name="Mu C."/>
            <person name="Tian Q."/>
            <person name="Mei H."/>
            <person name="Zhang T."/>
            <person name="Gao T."/>
            <person name="Zhang H."/>
        </authorList>
    </citation>
    <scope>NUCLEOTIDE SEQUENCE</scope>
    <source>
        <strain evidence="2">G01</strain>
    </source>
</reference>
<dbReference type="EMBL" id="JACGWK010001660">
    <property type="protein sequence ID" value="KAL0284323.1"/>
    <property type="molecule type" value="Genomic_DNA"/>
</dbReference>
<gene>
    <name evidence="2" type="ORF">Sangu_2831400</name>
</gene>
<feature type="compositionally biased region" description="Polar residues" evidence="1">
    <location>
        <begin position="19"/>
        <end position="33"/>
    </location>
</feature>
<evidence type="ECO:0000256" key="1">
    <source>
        <dbReference type="SAM" id="MobiDB-lite"/>
    </source>
</evidence>
<protein>
    <submittedName>
        <fullName evidence="2">Uncharacterized protein</fullName>
    </submittedName>
</protein>
<sequence length="69" mass="7926">MDDTQSGSRWSRDEYEDTAFSQSPPMTSQTNTFLHRDFPRRPLVRLEAGVGSNELPVGCKLRSVRPWID</sequence>
<accession>A0AAW2IRB3</accession>
<comment type="caution">
    <text evidence="2">The sequence shown here is derived from an EMBL/GenBank/DDBJ whole genome shotgun (WGS) entry which is preliminary data.</text>
</comment>
<feature type="region of interest" description="Disordered" evidence="1">
    <location>
        <begin position="1"/>
        <end position="35"/>
    </location>
</feature>
<proteinExistence type="predicted"/>
<evidence type="ECO:0000313" key="2">
    <source>
        <dbReference type="EMBL" id="KAL0284323.1"/>
    </source>
</evidence>